<dbReference type="InParanoid" id="C5LTV9"/>
<dbReference type="GO" id="GO:0140359">
    <property type="term" value="F:ABC-type transporter activity"/>
    <property type="evidence" value="ECO:0007669"/>
    <property type="project" value="InterPro"/>
</dbReference>
<dbReference type="Pfam" id="PF00005">
    <property type="entry name" value="ABC_tran"/>
    <property type="match status" value="2"/>
</dbReference>
<reference evidence="7 8" key="1">
    <citation type="submission" date="2008-07" db="EMBL/GenBank/DDBJ databases">
        <authorList>
            <person name="El-Sayed N."/>
            <person name="Caler E."/>
            <person name="Inman J."/>
            <person name="Amedeo P."/>
            <person name="Hass B."/>
            <person name="Wortman J."/>
        </authorList>
    </citation>
    <scope>NUCLEOTIDE SEQUENCE [LARGE SCALE GENOMIC DNA]</scope>
    <source>
        <strain evidence="8">ATCC 50983 / TXsc</strain>
    </source>
</reference>
<dbReference type="PANTHER" id="PTHR19229:SF263">
    <property type="entry name" value="CHROMOSOME UNDETERMINED SCAFFOLD_17, WHOLE GENOME SHOTGUN SEQUENCE"/>
    <property type="match status" value="1"/>
</dbReference>
<organism evidence="8">
    <name type="scientific">Perkinsus marinus (strain ATCC 50983 / TXsc)</name>
    <dbReference type="NCBI Taxonomy" id="423536"/>
    <lineage>
        <taxon>Eukaryota</taxon>
        <taxon>Sar</taxon>
        <taxon>Alveolata</taxon>
        <taxon>Perkinsozoa</taxon>
        <taxon>Perkinsea</taxon>
        <taxon>Perkinsida</taxon>
        <taxon>Perkinsidae</taxon>
        <taxon>Perkinsus</taxon>
    </lineage>
</organism>
<dbReference type="InterPro" id="IPR017871">
    <property type="entry name" value="ABC_transporter-like_CS"/>
</dbReference>
<dbReference type="EMBL" id="GG685423">
    <property type="protein sequence ID" value="EEQ99757.1"/>
    <property type="molecule type" value="Genomic_DNA"/>
</dbReference>
<feature type="transmembrane region" description="Helical" evidence="5">
    <location>
        <begin position="692"/>
        <end position="716"/>
    </location>
</feature>
<dbReference type="InterPro" id="IPR003439">
    <property type="entry name" value="ABC_transporter-like_ATP-bd"/>
</dbReference>
<evidence type="ECO:0000256" key="2">
    <source>
        <dbReference type="ARBA" id="ARBA00022692"/>
    </source>
</evidence>
<dbReference type="GO" id="GO:0005319">
    <property type="term" value="F:lipid transporter activity"/>
    <property type="evidence" value="ECO:0007669"/>
    <property type="project" value="TreeGrafter"/>
</dbReference>
<keyword evidence="8" id="KW-1185">Reference proteome</keyword>
<dbReference type="SUPFAM" id="SSF52540">
    <property type="entry name" value="P-loop containing nucleoside triphosphate hydrolases"/>
    <property type="match status" value="2"/>
</dbReference>
<feature type="transmembrane region" description="Helical" evidence="5">
    <location>
        <begin position="540"/>
        <end position="567"/>
    </location>
</feature>
<keyword evidence="4 5" id="KW-0472">Membrane</keyword>
<name>C5LTV9_PERM5</name>
<dbReference type="RefSeq" id="XP_002767040.1">
    <property type="nucleotide sequence ID" value="XM_002766994.1"/>
</dbReference>
<dbReference type="InterPro" id="IPR013525">
    <property type="entry name" value="ABC2_TM"/>
</dbReference>
<accession>C5LTV9</accession>
<feature type="transmembrane region" description="Helical" evidence="5">
    <location>
        <begin position="625"/>
        <end position="645"/>
    </location>
</feature>
<feature type="transmembrane region" description="Helical" evidence="5">
    <location>
        <begin position="587"/>
        <end position="613"/>
    </location>
</feature>
<evidence type="ECO:0000256" key="1">
    <source>
        <dbReference type="ARBA" id="ARBA00004141"/>
    </source>
</evidence>
<dbReference type="PROSITE" id="PS50893">
    <property type="entry name" value="ABC_TRANSPORTER_2"/>
    <property type="match status" value="2"/>
</dbReference>
<evidence type="ECO:0000313" key="8">
    <source>
        <dbReference type="Proteomes" id="UP000007800"/>
    </source>
</evidence>
<evidence type="ECO:0000256" key="4">
    <source>
        <dbReference type="ARBA" id="ARBA00023136"/>
    </source>
</evidence>
<dbReference type="OrthoDB" id="10255969at2759"/>
<feature type="transmembrane region" description="Helical" evidence="5">
    <location>
        <begin position="657"/>
        <end position="680"/>
    </location>
</feature>
<dbReference type="InterPro" id="IPR026082">
    <property type="entry name" value="ABCA"/>
</dbReference>
<dbReference type="PROSITE" id="PS00211">
    <property type="entry name" value="ABC_TRANSPORTER_1"/>
    <property type="match status" value="1"/>
</dbReference>
<dbReference type="InterPro" id="IPR027417">
    <property type="entry name" value="P-loop_NTPase"/>
</dbReference>
<protein>
    <recommendedName>
        <fullName evidence="6">ABC transporter domain-containing protein</fullName>
    </recommendedName>
</protein>
<dbReference type="Pfam" id="PF12698">
    <property type="entry name" value="ABC2_membrane_3"/>
    <property type="match status" value="1"/>
</dbReference>
<keyword evidence="2 5" id="KW-0812">Transmembrane</keyword>
<evidence type="ECO:0000313" key="7">
    <source>
        <dbReference type="EMBL" id="EEQ99757.1"/>
    </source>
</evidence>
<feature type="transmembrane region" description="Helical" evidence="5">
    <location>
        <begin position="762"/>
        <end position="781"/>
    </location>
</feature>
<evidence type="ECO:0000259" key="6">
    <source>
        <dbReference type="PROSITE" id="PS50893"/>
    </source>
</evidence>
<proteinExistence type="predicted"/>
<dbReference type="GO" id="GO:0005524">
    <property type="term" value="F:ATP binding"/>
    <property type="evidence" value="ECO:0007669"/>
    <property type="project" value="InterPro"/>
</dbReference>
<gene>
    <name evidence="7" type="ORF">Pmar_PMAR020212</name>
</gene>
<dbReference type="AlphaFoldDB" id="C5LTV9"/>
<dbReference type="GO" id="GO:0016887">
    <property type="term" value="F:ATP hydrolysis activity"/>
    <property type="evidence" value="ECO:0007669"/>
    <property type="project" value="InterPro"/>
</dbReference>
<sequence length="1093" mass="120786">MELKEISEASYVSHQMLTYSNWASPSENGMIKPRSGVGLAAQKCIVTITCQDVTIFNREVPAEMPVIRRSMGICPQNNVLWDDLTVSEHFELFANIRGLSTDAYAVEFAAEIELGHKLEARVKTLSGGMKRKLSVGLAFVGDSKLIILDEPSSGMDPSARRRMWDFLRSKREGRIICITTHYMDEADVLADRVGIMKNGKLMAYGSTSFLKRQFGTGYTLSIAKKDSTVPDAPLIEVVRESIDDPSSVRIRSSAGQELALQIPFENAPQLPSVFESLDVLKSEGKVSSYGISVTTMEDVFLNVARRSQGDDDEQLSKLKSRTYSSEDRSVMCDVVLKPNMMQQFSGLLTRRVTYAWRNWPGTLSAVLIPFLVILVLMGLQYLGVSVPDARRLDLSWSEDTPYQVSSHDHVVGRWDLSAPEVVTVQRGAVGLPDISAATPLTPVEFYICNQWKPYEMIPTPSSSFNINLCAAILRFSATLIDEKTAWFEVTALGVTSRSVFADMTALHMTPVALVGDESVGVVNYPFPHTAYQESKSRSNLVLTLAVGGYFAIALTVIAGSLLSYVMMEKTRGIKEQLYVSGCGLLTYWVASWSFDFLLTFIAICPTWIPLTIFDIKAYLDSSNMAAVWMLLIGFCFAMPPFNYVMSLLSRTNTIATYMQVGAGVGGGLIGSFVVAVLYYGVVAPEIALVLAWMLRVVPTFPVAQGLTTLFFAYVGYLNAPTGGPVETHAFDSQMLNTCSEVRLSGLADKVYDTCFGVAGDDVIMLFLFGVIYFGLTILIDYRKNDDKWNPDRQLHVPPEKRGEEDGRVVAEKDRVAKLDPTTQMIYFKDLKKVYNPGKKSEVWAVRGINYALGDGGVFGLLGVNGAGKTTTFRMLCGLIRPSCGHITLSEAIVSTYFFHRFVEALGIALRTAPYCKDLPLRSISFCMVESVEYCPLYWRTMFRSCWKFSSSSVIVTRWQQGFLVVTSGSSVLASLWLGNLPCYSSTSRPRVLILMHGGKHFHGLSDSSLSVVLTTHSMEEADALCETMVIQVDGQFRCIGSSQQIKTDYGQGFKLWISFVESSAATASSELLNNFFVAINSDKSGRVHPSTYS</sequence>
<comment type="subcellular location">
    <subcellularLocation>
        <location evidence="1">Membrane</location>
        <topology evidence="1">Multi-pass membrane protein</topology>
    </subcellularLocation>
</comment>
<keyword evidence="3 5" id="KW-1133">Transmembrane helix</keyword>
<dbReference type="Gene3D" id="3.40.50.300">
    <property type="entry name" value="P-loop containing nucleotide triphosphate hydrolases"/>
    <property type="match status" value="2"/>
</dbReference>
<dbReference type="PANTHER" id="PTHR19229">
    <property type="entry name" value="ATP-BINDING CASSETTE TRANSPORTER SUBFAMILY A ABCA"/>
    <property type="match status" value="1"/>
</dbReference>
<dbReference type="GeneID" id="9051772"/>
<evidence type="ECO:0000256" key="3">
    <source>
        <dbReference type="ARBA" id="ARBA00022989"/>
    </source>
</evidence>
<dbReference type="Proteomes" id="UP000007800">
    <property type="component" value="Unassembled WGS sequence"/>
</dbReference>
<feature type="domain" description="ABC transporter" evidence="6">
    <location>
        <begin position="825"/>
        <end position="1058"/>
    </location>
</feature>
<feature type="domain" description="ABC transporter" evidence="6">
    <location>
        <begin position="1"/>
        <end position="223"/>
    </location>
</feature>
<dbReference type="GO" id="GO:0016020">
    <property type="term" value="C:membrane"/>
    <property type="evidence" value="ECO:0007669"/>
    <property type="project" value="UniProtKB-SubCell"/>
</dbReference>
<evidence type="ECO:0000256" key="5">
    <source>
        <dbReference type="SAM" id="Phobius"/>
    </source>
</evidence>